<protein>
    <submittedName>
        <fullName evidence="1">Uncharacterized protein</fullName>
    </submittedName>
</protein>
<accession>F8CQG0</accession>
<proteinExistence type="predicted"/>
<evidence type="ECO:0000313" key="2">
    <source>
        <dbReference type="Proteomes" id="UP000000488"/>
    </source>
</evidence>
<reference evidence="1 2" key="1">
    <citation type="journal article" date="2011" name="J. Bacteriol.">
        <title>Genome sequence of the halotolerant marine bacterium Myxococcus fulvus HW-1.</title>
        <authorList>
            <person name="Li Z.F."/>
            <person name="Li X."/>
            <person name="Liu H."/>
            <person name="Liu X."/>
            <person name="Han K."/>
            <person name="Wu Z.H."/>
            <person name="Hu W."/>
            <person name="Li F.F."/>
            <person name="Li Y.Z."/>
        </authorList>
    </citation>
    <scope>NUCLEOTIDE SEQUENCE [LARGE SCALE GENOMIC DNA]</scope>
    <source>
        <strain evidence="2">ATCC BAA-855 / HW-1</strain>
    </source>
</reference>
<organism evidence="1 2">
    <name type="scientific">Myxococcus fulvus (strain ATCC BAA-855 / HW-1)</name>
    <dbReference type="NCBI Taxonomy" id="483219"/>
    <lineage>
        <taxon>Bacteria</taxon>
        <taxon>Pseudomonadati</taxon>
        <taxon>Myxococcota</taxon>
        <taxon>Myxococcia</taxon>
        <taxon>Myxococcales</taxon>
        <taxon>Cystobacterineae</taxon>
        <taxon>Myxococcaceae</taxon>
        <taxon>Myxococcus</taxon>
    </lineage>
</organism>
<sequence>MYPFGMANEFTQRLAETIAWCLPRAVPTQAGTSTRSAKLQPPLCMLDGDAQLDRLLKSPAAGRDAVDFIVDRRREALARAKQPLPPLGSLLGGRVYATDFNTDLCGAATVPSNGFVDDYDIPGWDTWFAHENTGSFGGVVYGWVPPALLSLADQGFYVIPVDSIWWVKEEELRRLMT</sequence>
<dbReference type="AlphaFoldDB" id="F8CQG0"/>
<gene>
    <name evidence="1" type="ordered locus">LILAB_23985</name>
</gene>
<dbReference type="EMBL" id="CP002830">
    <property type="protein sequence ID" value="AEI66692.1"/>
    <property type="molecule type" value="Genomic_DNA"/>
</dbReference>
<dbReference type="KEGG" id="mfu:LILAB_23985"/>
<evidence type="ECO:0000313" key="1">
    <source>
        <dbReference type="EMBL" id="AEI66692.1"/>
    </source>
</evidence>
<dbReference type="STRING" id="483219.LILAB_23985"/>
<name>F8CQG0_MYXFH</name>
<dbReference type="HOGENOM" id="CLU_1516315_0_0_7"/>
<dbReference type="Proteomes" id="UP000000488">
    <property type="component" value="Chromosome"/>
</dbReference>